<evidence type="ECO:0000256" key="3">
    <source>
        <dbReference type="ARBA" id="ARBA00022475"/>
    </source>
</evidence>
<gene>
    <name evidence="9" type="ORF">OY187_18595</name>
</gene>
<evidence type="ECO:0000313" key="10">
    <source>
        <dbReference type="Proteomes" id="UP001084650"/>
    </source>
</evidence>
<dbReference type="Proteomes" id="UP001084650">
    <property type="component" value="Unassembled WGS sequence"/>
</dbReference>
<feature type="transmembrane region" description="Helical" evidence="7">
    <location>
        <begin position="614"/>
        <end position="635"/>
    </location>
</feature>
<evidence type="ECO:0000256" key="7">
    <source>
        <dbReference type="SAM" id="Phobius"/>
    </source>
</evidence>
<dbReference type="SUPFAM" id="SSF82866">
    <property type="entry name" value="Multidrug efflux transporter AcrB transmembrane domain"/>
    <property type="match status" value="2"/>
</dbReference>
<comment type="subcellular location">
    <subcellularLocation>
        <location evidence="1">Cell membrane</location>
        <topology evidence="1">Multi-pass membrane protein</topology>
    </subcellularLocation>
</comment>
<feature type="transmembrane region" description="Helical" evidence="7">
    <location>
        <begin position="208"/>
        <end position="228"/>
    </location>
</feature>
<dbReference type="Pfam" id="PF03176">
    <property type="entry name" value="MMPL"/>
    <property type="match status" value="2"/>
</dbReference>
<evidence type="ECO:0000256" key="1">
    <source>
        <dbReference type="ARBA" id="ARBA00004651"/>
    </source>
</evidence>
<feature type="transmembrane region" description="Helical" evidence="7">
    <location>
        <begin position="234"/>
        <end position="258"/>
    </location>
</feature>
<evidence type="ECO:0000256" key="4">
    <source>
        <dbReference type="ARBA" id="ARBA00022692"/>
    </source>
</evidence>
<comment type="caution">
    <text evidence="9">The sequence shown here is derived from an EMBL/GenBank/DDBJ whole genome shotgun (WGS) entry which is preliminary data.</text>
</comment>
<accession>A0ABT4HIP5</accession>
<feature type="transmembrane region" description="Helical" evidence="7">
    <location>
        <begin position="380"/>
        <end position="401"/>
    </location>
</feature>
<feature type="domain" description="SSD" evidence="8">
    <location>
        <begin position="247"/>
        <end position="336"/>
    </location>
</feature>
<name>A0ABT4HIP5_MYCIR</name>
<evidence type="ECO:0000259" key="8">
    <source>
        <dbReference type="PROSITE" id="PS50156"/>
    </source>
</evidence>
<evidence type="ECO:0000256" key="5">
    <source>
        <dbReference type="ARBA" id="ARBA00022989"/>
    </source>
</evidence>
<feature type="transmembrane region" description="Helical" evidence="7">
    <location>
        <begin position="182"/>
        <end position="201"/>
    </location>
</feature>
<keyword evidence="10" id="KW-1185">Reference proteome</keyword>
<proteinExistence type="inferred from homology"/>
<comment type="similarity">
    <text evidence="2">Belongs to the resistance-nodulation-cell division (RND) (TC 2.A.6) family. MmpL subfamily.</text>
</comment>
<dbReference type="EMBL" id="JAPQYE010000008">
    <property type="protein sequence ID" value="MCZ0730062.1"/>
    <property type="molecule type" value="Genomic_DNA"/>
</dbReference>
<dbReference type="InterPro" id="IPR000731">
    <property type="entry name" value="SSD"/>
</dbReference>
<dbReference type="PANTHER" id="PTHR33406">
    <property type="entry name" value="MEMBRANE PROTEIN MJ1562-RELATED"/>
    <property type="match status" value="1"/>
</dbReference>
<keyword evidence="4 7" id="KW-0812">Transmembrane</keyword>
<dbReference type="RefSeq" id="WP_268786889.1">
    <property type="nucleotide sequence ID" value="NZ_JAPQYE010000008.1"/>
</dbReference>
<evidence type="ECO:0000313" key="9">
    <source>
        <dbReference type="EMBL" id="MCZ0730062.1"/>
    </source>
</evidence>
<evidence type="ECO:0000256" key="6">
    <source>
        <dbReference type="ARBA" id="ARBA00023136"/>
    </source>
</evidence>
<sequence length="752" mass="79232">MLHRIALLALAAPRRILVAAALLTVALGVFGVPVAKSLSPSGFSDPGSESAHAAALLTEKFDQGDVQMLIVVSSPDGIDAQEVREVGTEIVADLDDNPHVAGVSSPWTTPPAAAADLVSRDRTAGLIVAGITGTEAQQQTWAKEISEQVTRTGNKHGAGIVVKTGGTAMVNVQITDQSQRDLLVMESLAIPLSFLVLVWVFGGLLAAALPVAIGGMAIIGALAVLRLVTFATDVSIFALNLATAMGLALAIDYTLLILSRYRDELAAGADRPEAIKRTMTTAGRTVIFSATTVALSMSAMVLFPMHFLKSFAYAGVATVAFAAAAAVIVTPAALVLLGDRLDSLDVRRLARRILRRPEPQPVPVEQRFWYRCATSVMRRALPLGVVVVALLLVLGVPFLGVKWGFPDDRVLPQSASAHQVGDQLRTEFADNTDTNVTIVIPDSQGLSPGDLTTYAMELSRVPDVPAVSAPTGTFVDGAKAGPPSAPTGEKDGSTFLTVTSSAPLFSDASETQLDRLHAVEGPGGRDVQMTGTAQINRDSVDAITSKLPLVLGLIAVIMFALLFLLTGSVVVPLKALVLNMLSLTAAFGALVWIFQDGHLSGLGTTSTGTLVANMPVLLFCIAFGLSMDYEVFLVARIREFVLDGHENDEAVALGIAHTGRIITAAALIMSISFAALIAANVSFMRMFGLGLTLAVLVDATLVRMVLVPAFMHLMGNVNWWAPAFLKRVHERLGFSEEPAAKPDSTEAEQVST</sequence>
<reference evidence="9" key="1">
    <citation type="submission" date="2022-12" db="EMBL/GenBank/DDBJ databases">
        <title>Whole genome sequence of Mycolicibacterium iranicum strain SBH312.</title>
        <authorList>
            <person name="Jani J."/>
            <person name="Arifin Mustapha Z."/>
            <person name="Ahmed K."/>
            <person name="Kai Ling C."/>
        </authorList>
    </citation>
    <scope>NUCLEOTIDE SEQUENCE</scope>
    <source>
        <strain evidence="9">SBH312</strain>
    </source>
</reference>
<protein>
    <submittedName>
        <fullName evidence="9">MMPL family transporter</fullName>
    </submittedName>
</protein>
<keyword evidence="6 7" id="KW-0472">Membrane</keyword>
<dbReference type="Gene3D" id="1.20.1640.10">
    <property type="entry name" value="Multidrug efflux transporter AcrB transmembrane domain"/>
    <property type="match status" value="2"/>
</dbReference>
<feature type="transmembrane region" description="Helical" evidence="7">
    <location>
        <begin position="549"/>
        <end position="571"/>
    </location>
</feature>
<feature type="transmembrane region" description="Helical" evidence="7">
    <location>
        <begin position="576"/>
        <end position="594"/>
    </location>
</feature>
<feature type="transmembrane region" description="Helical" evidence="7">
    <location>
        <begin position="661"/>
        <end position="681"/>
    </location>
</feature>
<organism evidence="9 10">
    <name type="scientific">Mycolicibacterium iranicum</name>
    <name type="common">Mycobacterium iranicum</name>
    <dbReference type="NCBI Taxonomy" id="912594"/>
    <lineage>
        <taxon>Bacteria</taxon>
        <taxon>Bacillati</taxon>
        <taxon>Actinomycetota</taxon>
        <taxon>Actinomycetes</taxon>
        <taxon>Mycobacteriales</taxon>
        <taxon>Mycobacteriaceae</taxon>
        <taxon>Mycolicibacterium</taxon>
    </lineage>
</organism>
<dbReference type="InterPro" id="IPR004869">
    <property type="entry name" value="MMPL_dom"/>
</dbReference>
<dbReference type="PROSITE" id="PS50156">
    <property type="entry name" value="SSD"/>
    <property type="match status" value="1"/>
</dbReference>
<evidence type="ECO:0000256" key="2">
    <source>
        <dbReference type="ARBA" id="ARBA00010157"/>
    </source>
</evidence>
<feature type="transmembrane region" description="Helical" evidence="7">
    <location>
        <begin position="286"/>
        <end position="305"/>
    </location>
</feature>
<feature type="transmembrane region" description="Helical" evidence="7">
    <location>
        <begin position="311"/>
        <end position="338"/>
    </location>
</feature>
<dbReference type="InterPro" id="IPR050545">
    <property type="entry name" value="Mycobact_MmpL"/>
</dbReference>
<dbReference type="PANTHER" id="PTHR33406:SF11">
    <property type="entry name" value="MEMBRANE PROTEIN SCO6666-RELATED"/>
    <property type="match status" value="1"/>
</dbReference>
<keyword evidence="3" id="KW-1003">Cell membrane</keyword>
<keyword evidence="5 7" id="KW-1133">Transmembrane helix</keyword>